<dbReference type="PANTHER" id="PTHR10039:SF14">
    <property type="entry name" value="NACHT DOMAIN-CONTAINING PROTEIN"/>
    <property type="match status" value="1"/>
</dbReference>
<evidence type="ECO:0000259" key="2">
    <source>
        <dbReference type="PROSITE" id="PS50837"/>
    </source>
</evidence>
<dbReference type="AlphaFoldDB" id="A0AAD6ZNT5"/>
<dbReference type="Gene3D" id="3.40.50.300">
    <property type="entry name" value="P-loop containing nucleotide triphosphate hydrolases"/>
    <property type="match status" value="1"/>
</dbReference>
<accession>A0AAD6ZNT5</accession>
<dbReference type="EMBL" id="JARIHO010000038">
    <property type="protein sequence ID" value="KAJ7328988.1"/>
    <property type="molecule type" value="Genomic_DNA"/>
</dbReference>
<dbReference type="PANTHER" id="PTHR10039">
    <property type="entry name" value="AMELOGENIN"/>
    <property type="match status" value="1"/>
</dbReference>
<keyword evidence="4" id="KW-1185">Reference proteome</keyword>
<dbReference type="PROSITE" id="PS50837">
    <property type="entry name" value="NACHT"/>
    <property type="match status" value="1"/>
</dbReference>
<sequence>FPQPKCHPETRTKLLDNLYNWAIDLNSHHSIHWLHGPAGAGKSAVMQTLCRRLEESGWLGGSFFFKRGHSTCGSAKVLFPTLAYQLAFHRHELMGPISRSVERDLSVVGRCMDVQLKNLILEPFKLAGGASPSVLLIDGLDECDGHNIQREILRLIGSTADDPHLALRILVASRPEPHIRE</sequence>
<evidence type="ECO:0000313" key="4">
    <source>
        <dbReference type="Proteomes" id="UP001218218"/>
    </source>
</evidence>
<feature type="non-terminal residue" evidence="3">
    <location>
        <position position="181"/>
    </location>
</feature>
<organism evidence="3 4">
    <name type="scientific">Mycena albidolilacea</name>
    <dbReference type="NCBI Taxonomy" id="1033008"/>
    <lineage>
        <taxon>Eukaryota</taxon>
        <taxon>Fungi</taxon>
        <taxon>Dikarya</taxon>
        <taxon>Basidiomycota</taxon>
        <taxon>Agaricomycotina</taxon>
        <taxon>Agaricomycetes</taxon>
        <taxon>Agaricomycetidae</taxon>
        <taxon>Agaricales</taxon>
        <taxon>Marasmiineae</taxon>
        <taxon>Mycenaceae</taxon>
        <taxon>Mycena</taxon>
    </lineage>
</organism>
<comment type="caution">
    <text evidence="3">The sequence shown here is derived from an EMBL/GenBank/DDBJ whole genome shotgun (WGS) entry which is preliminary data.</text>
</comment>
<dbReference type="InterPro" id="IPR027417">
    <property type="entry name" value="P-loop_NTPase"/>
</dbReference>
<dbReference type="InterPro" id="IPR056884">
    <property type="entry name" value="NPHP3-like_N"/>
</dbReference>
<dbReference type="InterPro" id="IPR007111">
    <property type="entry name" value="NACHT_NTPase"/>
</dbReference>
<feature type="domain" description="NACHT" evidence="2">
    <location>
        <begin position="30"/>
        <end position="181"/>
    </location>
</feature>
<evidence type="ECO:0000313" key="3">
    <source>
        <dbReference type="EMBL" id="KAJ7328988.1"/>
    </source>
</evidence>
<gene>
    <name evidence="3" type="ORF">DFH08DRAFT_652888</name>
</gene>
<keyword evidence="1" id="KW-0677">Repeat</keyword>
<dbReference type="SUPFAM" id="SSF52540">
    <property type="entry name" value="P-loop containing nucleoside triphosphate hydrolases"/>
    <property type="match status" value="1"/>
</dbReference>
<name>A0AAD6ZNT5_9AGAR</name>
<dbReference type="Proteomes" id="UP001218218">
    <property type="component" value="Unassembled WGS sequence"/>
</dbReference>
<feature type="non-terminal residue" evidence="3">
    <location>
        <position position="1"/>
    </location>
</feature>
<reference evidence="3" key="1">
    <citation type="submission" date="2023-03" db="EMBL/GenBank/DDBJ databases">
        <title>Massive genome expansion in bonnet fungi (Mycena s.s.) driven by repeated elements and novel gene families across ecological guilds.</title>
        <authorList>
            <consortium name="Lawrence Berkeley National Laboratory"/>
            <person name="Harder C.B."/>
            <person name="Miyauchi S."/>
            <person name="Viragh M."/>
            <person name="Kuo A."/>
            <person name="Thoen E."/>
            <person name="Andreopoulos B."/>
            <person name="Lu D."/>
            <person name="Skrede I."/>
            <person name="Drula E."/>
            <person name="Henrissat B."/>
            <person name="Morin E."/>
            <person name="Kohler A."/>
            <person name="Barry K."/>
            <person name="LaButti K."/>
            <person name="Morin E."/>
            <person name="Salamov A."/>
            <person name="Lipzen A."/>
            <person name="Mereny Z."/>
            <person name="Hegedus B."/>
            <person name="Baldrian P."/>
            <person name="Stursova M."/>
            <person name="Weitz H."/>
            <person name="Taylor A."/>
            <person name="Grigoriev I.V."/>
            <person name="Nagy L.G."/>
            <person name="Martin F."/>
            <person name="Kauserud H."/>
        </authorList>
    </citation>
    <scope>NUCLEOTIDE SEQUENCE</scope>
    <source>
        <strain evidence="3">CBHHK002</strain>
    </source>
</reference>
<dbReference type="Pfam" id="PF24883">
    <property type="entry name" value="NPHP3_N"/>
    <property type="match status" value="1"/>
</dbReference>
<protein>
    <recommendedName>
        <fullName evidence="2">NACHT domain-containing protein</fullName>
    </recommendedName>
</protein>
<proteinExistence type="predicted"/>
<evidence type="ECO:0000256" key="1">
    <source>
        <dbReference type="ARBA" id="ARBA00022737"/>
    </source>
</evidence>